<comment type="caution">
    <text evidence="1">The sequence shown here is derived from an EMBL/GenBank/DDBJ whole genome shotgun (WGS) entry which is preliminary data.</text>
</comment>
<dbReference type="Gene3D" id="1.25.40.10">
    <property type="entry name" value="Tetratricopeptide repeat domain"/>
    <property type="match status" value="1"/>
</dbReference>
<gene>
    <name evidence="1" type="ORF">GR138_19865</name>
</gene>
<dbReference type="AlphaFoldDB" id="A0A6N8SKQ0"/>
<proteinExistence type="predicted"/>
<dbReference type="InterPro" id="IPR011990">
    <property type="entry name" value="TPR-like_helical_dom_sf"/>
</dbReference>
<keyword evidence="2" id="KW-1185">Reference proteome</keyword>
<sequence length="132" mass="14194">MPQKQPEDPREAEALALAQKGIEAGADGNHAEAAKHWEGASDYADAHLPGADIDYWIKSGFGAALYEIGAYERSIAVSKIALDWCSSHKAPLPALSMAKSYRRLGDGAMAEAYLDHARGLVGDAISEKYFDD</sequence>
<reference evidence="1 2" key="1">
    <citation type="submission" date="2019-12" db="EMBL/GenBank/DDBJ databases">
        <title>Shinella kummerowiae sp. nov., a symbiotic bacterium isolated from root nodules of the herbal legume Kummerowia stipulacea.</title>
        <authorList>
            <person name="Gao J."/>
        </authorList>
    </citation>
    <scope>NUCLEOTIDE SEQUENCE [LARGE SCALE GENOMIC DNA]</scope>
    <source>
        <strain evidence="1 2">CCBAU 25048</strain>
    </source>
</reference>
<dbReference type="SUPFAM" id="SSF48452">
    <property type="entry name" value="TPR-like"/>
    <property type="match status" value="1"/>
</dbReference>
<evidence type="ECO:0000313" key="1">
    <source>
        <dbReference type="EMBL" id="MXN47462.1"/>
    </source>
</evidence>
<evidence type="ECO:0008006" key="3">
    <source>
        <dbReference type="Google" id="ProtNLM"/>
    </source>
</evidence>
<dbReference type="RefSeq" id="WP_160860978.1">
    <property type="nucleotide sequence ID" value="NZ_WUMK01000007.1"/>
</dbReference>
<evidence type="ECO:0000313" key="2">
    <source>
        <dbReference type="Proteomes" id="UP000435802"/>
    </source>
</evidence>
<name>A0A6N8SKQ0_9HYPH</name>
<protein>
    <recommendedName>
        <fullName evidence="3">Tetratricopeptide repeat protein</fullName>
    </recommendedName>
</protein>
<dbReference type="EMBL" id="WUMK01000007">
    <property type="protein sequence ID" value="MXN47462.1"/>
    <property type="molecule type" value="Genomic_DNA"/>
</dbReference>
<organism evidence="1 2">
    <name type="scientific">Shinella kummerowiae</name>
    <dbReference type="NCBI Taxonomy" id="417745"/>
    <lineage>
        <taxon>Bacteria</taxon>
        <taxon>Pseudomonadati</taxon>
        <taxon>Pseudomonadota</taxon>
        <taxon>Alphaproteobacteria</taxon>
        <taxon>Hyphomicrobiales</taxon>
        <taxon>Rhizobiaceae</taxon>
        <taxon>Shinella</taxon>
    </lineage>
</organism>
<dbReference type="Proteomes" id="UP000435802">
    <property type="component" value="Unassembled WGS sequence"/>
</dbReference>
<dbReference type="OrthoDB" id="6638135at2"/>
<accession>A0A6N8SKQ0</accession>